<accession>A0A9J5WI57</accession>
<protein>
    <submittedName>
        <fullName evidence="1">Uncharacterized protein</fullName>
    </submittedName>
</protein>
<reference evidence="1 2" key="1">
    <citation type="submission" date="2020-09" db="EMBL/GenBank/DDBJ databases">
        <title>De no assembly of potato wild relative species, Solanum commersonii.</title>
        <authorList>
            <person name="Cho K."/>
        </authorList>
    </citation>
    <scope>NUCLEOTIDE SEQUENCE [LARGE SCALE GENOMIC DNA]</scope>
    <source>
        <strain evidence="1">LZ3.2</strain>
        <tissue evidence="1">Leaf</tissue>
    </source>
</reference>
<name>A0A9J5WI57_SOLCO</name>
<comment type="caution">
    <text evidence="1">The sequence shown here is derived from an EMBL/GenBank/DDBJ whole genome shotgun (WGS) entry which is preliminary data.</text>
</comment>
<evidence type="ECO:0000313" key="2">
    <source>
        <dbReference type="Proteomes" id="UP000824120"/>
    </source>
</evidence>
<organism evidence="1 2">
    <name type="scientific">Solanum commersonii</name>
    <name type="common">Commerson's wild potato</name>
    <name type="synonym">Commerson's nightshade</name>
    <dbReference type="NCBI Taxonomy" id="4109"/>
    <lineage>
        <taxon>Eukaryota</taxon>
        <taxon>Viridiplantae</taxon>
        <taxon>Streptophyta</taxon>
        <taxon>Embryophyta</taxon>
        <taxon>Tracheophyta</taxon>
        <taxon>Spermatophyta</taxon>
        <taxon>Magnoliopsida</taxon>
        <taxon>eudicotyledons</taxon>
        <taxon>Gunneridae</taxon>
        <taxon>Pentapetalae</taxon>
        <taxon>asterids</taxon>
        <taxon>lamiids</taxon>
        <taxon>Solanales</taxon>
        <taxon>Solanaceae</taxon>
        <taxon>Solanoideae</taxon>
        <taxon>Solaneae</taxon>
        <taxon>Solanum</taxon>
    </lineage>
</organism>
<keyword evidence="2" id="KW-1185">Reference proteome</keyword>
<evidence type="ECO:0000313" key="1">
    <source>
        <dbReference type="EMBL" id="KAG5575117.1"/>
    </source>
</evidence>
<dbReference type="OrthoDB" id="1937542at2759"/>
<sequence length="89" mass="10477">MCPHPSVPWRRLMCNNPGLSKWLFILYVTIHDRLFTKDRMLKWRMQLPTCGEEYCIGKESIDKLQIGLEKYSGTKLCAKARAMLLLFLE</sequence>
<dbReference type="Proteomes" id="UP000824120">
    <property type="component" value="Chromosome 11"/>
</dbReference>
<dbReference type="EMBL" id="JACXVP010000011">
    <property type="protein sequence ID" value="KAG5575117.1"/>
    <property type="molecule type" value="Genomic_DNA"/>
</dbReference>
<gene>
    <name evidence="1" type="ORF">H5410_055251</name>
</gene>
<proteinExistence type="predicted"/>
<dbReference type="AlphaFoldDB" id="A0A9J5WI57"/>